<dbReference type="Proteomes" id="UP000317691">
    <property type="component" value="Unassembled WGS sequence"/>
</dbReference>
<dbReference type="EMBL" id="VBOZ01000029">
    <property type="protein sequence ID" value="TMQ63891.1"/>
    <property type="molecule type" value="Genomic_DNA"/>
</dbReference>
<evidence type="ECO:0000313" key="1">
    <source>
        <dbReference type="EMBL" id="TMQ63891.1"/>
    </source>
</evidence>
<dbReference type="AlphaFoldDB" id="A0A538TJU6"/>
<protein>
    <recommendedName>
        <fullName evidence="3">Carboxypeptidase regulatory-like domain-containing protein</fullName>
    </recommendedName>
</protein>
<accession>A0A538TJU6</accession>
<organism evidence="1 2">
    <name type="scientific">Eiseniibacteriota bacterium</name>
    <dbReference type="NCBI Taxonomy" id="2212470"/>
    <lineage>
        <taxon>Bacteria</taxon>
        <taxon>Candidatus Eiseniibacteriota</taxon>
    </lineage>
</organism>
<evidence type="ECO:0008006" key="3">
    <source>
        <dbReference type="Google" id="ProtNLM"/>
    </source>
</evidence>
<comment type="caution">
    <text evidence="1">The sequence shown here is derived from an EMBL/GenBank/DDBJ whole genome shotgun (WGS) entry which is preliminary data.</text>
</comment>
<name>A0A538TJU6_UNCEI</name>
<sequence>MSDHPIAGVAVKLFLDGQLAGASVTDGTGHYDLKSPYDAAADITVLLWFVAPDHSLTPKELVIRESKASRDNGLISPCVPRADLLPGRQFRVYLFDPQSRNKELAELNCLP</sequence>
<gene>
    <name evidence="1" type="ORF">E6K79_09705</name>
</gene>
<reference evidence="1 2" key="1">
    <citation type="journal article" date="2019" name="Nat. Microbiol.">
        <title>Mediterranean grassland soil C-N compound turnover is dependent on rainfall and depth, and is mediated by genomically divergent microorganisms.</title>
        <authorList>
            <person name="Diamond S."/>
            <person name="Andeer P.F."/>
            <person name="Li Z."/>
            <person name="Crits-Christoph A."/>
            <person name="Burstein D."/>
            <person name="Anantharaman K."/>
            <person name="Lane K.R."/>
            <person name="Thomas B.C."/>
            <person name="Pan C."/>
            <person name="Northen T.R."/>
            <person name="Banfield J.F."/>
        </authorList>
    </citation>
    <scope>NUCLEOTIDE SEQUENCE [LARGE SCALE GENOMIC DNA]</scope>
    <source>
        <strain evidence="1">WS_9</strain>
    </source>
</reference>
<evidence type="ECO:0000313" key="2">
    <source>
        <dbReference type="Proteomes" id="UP000317691"/>
    </source>
</evidence>
<proteinExistence type="predicted"/>